<dbReference type="PANTHER" id="PTHR30404:SF0">
    <property type="entry name" value="N-ACETYLMURAMOYL-L-ALANINE AMIDASE AMIC"/>
    <property type="match status" value="1"/>
</dbReference>
<evidence type="ECO:0000259" key="2">
    <source>
        <dbReference type="SMART" id="SM00646"/>
    </source>
</evidence>
<proteinExistence type="predicted"/>
<dbReference type="Gene3D" id="3.40.630.40">
    <property type="entry name" value="Zn-dependent exopeptidases"/>
    <property type="match status" value="1"/>
</dbReference>
<gene>
    <name evidence="3" type="primary">amiA_1</name>
    <name evidence="3" type="ORF">SDC9_123883</name>
</gene>
<feature type="domain" description="MurNAc-LAA" evidence="2">
    <location>
        <begin position="63"/>
        <end position="181"/>
    </location>
</feature>
<protein>
    <submittedName>
        <fullName evidence="3">N-acetylmuramoyl-L-alanine amidase AmiA</fullName>
        <ecNumber evidence="3">3.5.1.28</ecNumber>
    </submittedName>
</protein>
<sequence>MLKRICIDPGHGGKDPGAIGPGEKKEKIIVLAVAKKLEKLLQGIHKVLLTRRGDFFVGLNDRAIMANAFNADLFLSLHCNGSASARASGFEVWTSRGKTRADDVATSISKAWAEAFPDVVIRGDWSDGDIDKESNFCVLRRTSMPAVLIELDFITNSKMETLLSNAAYQDLMAVALFRGIEAAFKE</sequence>
<dbReference type="PANTHER" id="PTHR30404">
    <property type="entry name" value="N-ACETYLMURAMOYL-L-ALANINE AMIDASE"/>
    <property type="match status" value="1"/>
</dbReference>
<dbReference type="EMBL" id="VSSQ01027569">
    <property type="protein sequence ID" value="MPM76884.1"/>
    <property type="molecule type" value="Genomic_DNA"/>
</dbReference>
<dbReference type="AlphaFoldDB" id="A0A645CIW8"/>
<dbReference type="GO" id="GO:0009253">
    <property type="term" value="P:peptidoglycan catabolic process"/>
    <property type="evidence" value="ECO:0007669"/>
    <property type="project" value="InterPro"/>
</dbReference>
<dbReference type="SMART" id="SM00646">
    <property type="entry name" value="Ami_3"/>
    <property type="match status" value="1"/>
</dbReference>
<dbReference type="SUPFAM" id="SSF53187">
    <property type="entry name" value="Zn-dependent exopeptidases"/>
    <property type="match status" value="1"/>
</dbReference>
<organism evidence="3">
    <name type="scientific">bioreactor metagenome</name>
    <dbReference type="NCBI Taxonomy" id="1076179"/>
    <lineage>
        <taxon>unclassified sequences</taxon>
        <taxon>metagenomes</taxon>
        <taxon>ecological metagenomes</taxon>
    </lineage>
</organism>
<reference evidence="3" key="1">
    <citation type="submission" date="2019-08" db="EMBL/GenBank/DDBJ databases">
        <authorList>
            <person name="Kucharzyk K."/>
            <person name="Murdoch R.W."/>
            <person name="Higgins S."/>
            <person name="Loffler F."/>
        </authorList>
    </citation>
    <scope>NUCLEOTIDE SEQUENCE</scope>
</reference>
<accession>A0A645CIW8</accession>
<dbReference type="CDD" id="cd02696">
    <property type="entry name" value="MurNAc-LAA"/>
    <property type="match status" value="1"/>
</dbReference>
<name>A0A645CIW8_9ZZZZ</name>
<evidence type="ECO:0000313" key="3">
    <source>
        <dbReference type="EMBL" id="MPM76884.1"/>
    </source>
</evidence>
<dbReference type="GO" id="GO:0030288">
    <property type="term" value="C:outer membrane-bounded periplasmic space"/>
    <property type="evidence" value="ECO:0007669"/>
    <property type="project" value="TreeGrafter"/>
</dbReference>
<dbReference type="GO" id="GO:0008745">
    <property type="term" value="F:N-acetylmuramoyl-L-alanine amidase activity"/>
    <property type="evidence" value="ECO:0007669"/>
    <property type="project" value="UniProtKB-EC"/>
</dbReference>
<keyword evidence="1 3" id="KW-0378">Hydrolase</keyword>
<dbReference type="EC" id="3.5.1.28" evidence="3"/>
<dbReference type="Pfam" id="PF01520">
    <property type="entry name" value="Amidase_3"/>
    <property type="match status" value="1"/>
</dbReference>
<evidence type="ECO:0000256" key="1">
    <source>
        <dbReference type="ARBA" id="ARBA00022801"/>
    </source>
</evidence>
<comment type="caution">
    <text evidence="3">The sequence shown here is derived from an EMBL/GenBank/DDBJ whole genome shotgun (WGS) entry which is preliminary data.</text>
</comment>
<dbReference type="InterPro" id="IPR050695">
    <property type="entry name" value="N-acetylmuramoyl_amidase_3"/>
</dbReference>
<dbReference type="InterPro" id="IPR002508">
    <property type="entry name" value="MurNAc-LAA_cat"/>
</dbReference>